<protein>
    <submittedName>
        <fullName evidence="2">Uncharacterized protein</fullName>
    </submittedName>
</protein>
<feature type="transmembrane region" description="Helical" evidence="1">
    <location>
        <begin position="6"/>
        <end position="24"/>
    </location>
</feature>
<dbReference type="KEGG" id="aant:HUK68_04445"/>
<keyword evidence="1" id="KW-0812">Transmembrane</keyword>
<sequence length="96" mass="10014">MLIYWILWAGALAVVMATATWMEYNAIERRINGANGFVLLMAGIACAASLPLGGAIAWYALGFAPALKVTLVTAAGLGTVFCLALYGLSAYAGRRG</sequence>
<dbReference type="Proteomes" id="UP000509579">
    <property type="component" value="Chromosome"/>
</dbReference>
<dbReference type="RefSeq" id="WP_175503111.1">
    <property type="nucleotide sequence ID" value="NZ_CP054840.1"/>
</dbReference>
<keyword evidence="3" id="KW-1185">Reference proteome</keyword>
<dbReference type="EMBL" id="CP054840">
    <property type="protein sequence ID" value="QKV52210.1"/>
    <property type="molecule type" value="Genomic_DNA"/>
</dbReference>
<evidence type="ECO:0000313" key="3">
    <source>
        <dbReference type="Proteomes" id="UP000509579"/>
    </source>
</evidence>
<proteinExistence type="predicted"/>
<keyword evidence="1" id="KW-0472">Membrane</keyword>
<reference evidence="2 3" key="1">
    <citation type="submission" date="2020-06" db="EMBL/GenBank/DDBJ databases">
        <title>Acidovorax antarctica sp. nov., isolated from Corinth ice sheet soil, Antarctic Fields Peninsula.</title>
        <authorList>
            <person name="Xu Q."/>
            <person name="Peng F."/>
        </authorList>
    </citation>
    <scope>NUCLEOTIDE SEQUENCE [LARGE SCALE GENOMIC DNA]</scope>
    <source>
        <strain evidence="2 3">16-35-5</strain>
    </source>
</reference>
<organism evidence="2 3">
    <name type="scientific">Comamonas antarctica</name>
    <dbReference type="NCBI Taxonomy" id="2743470"/>
    <lineage>
        <taxon>Bacteria</taxon>
        <taxon>Pseudomonadati</taxon>
        <taxon>Pseudomonadota</taxon>
        <taxon>Betaproteobacteria</taxon>
        <taxon>Burkholderiales</taxon>
        <taxon>Comamonadaceae</taxon>
        <taxon>Comamonas</taxon>
    </lineage>
</organism>
<evidence type="ECO:0000256" key="1">
    <source>
        <dbReference type="SAM" id="Phobius"/>
    </source>
</evidence>
<name>A0A6N1X388_9BURK</name>
<feature type="transmembrane region" description="Helical" evidence="1">
    <location>
        <begin position="66"/>
        <end position="88"/>
    </location>
</feature>
<dbReference type="AlphaFoldDB" id="A0A6N1X388"/>
<accession>A0A6N1X388</accession>
<feature type="transmembrane region" description="Helical" evidence="1">
    <location>
        <begin position="36"/>
        <end position="60"/>
    </location>
</feature>
<gene>
    <name evidence="2" type="ORF">HUK68_04445</name>
</gene>
<keyword evidence="1" id="KW-1133">Transmembrane helix</keyword>
<evidence type="ECO:0000313" key="2">
    <source>
        <dbReference type="EMBL" id="QKV52210.1"/>
    </source>
</evidence>